<proteinExistence type="predicted"/>
<organism evidence="9 10">
    <name type="scientific">Nelumbo nucifera</name>
    <name type="common">Sacred lotus</name>
    <dbReference type="NCBI Taxonomy" id="4432"/>
    <lineage>
        <taxon>Eukaryota</taxon>
        <taxon>Viridiplantae</taxon>
        <taxon>Streptophyta</taxon>
        <taxon>Embryophyta</taxon>
        <taxon>Tracheophyta</taxon>
        <taxon>Spermatophyta</taxon>
        <taxon>Magnoliopsida</taxon>
        <taxon>Proteales</taxon>
        <taxon>Nelumbonaceae</taxon>
        <taxon>Nelumbo</taxon>
    </lineage>
</organism>
<keyword evidence="5" id="KW-0812">Transmembrane</keyword>
<evidence type="ECO:0000256" key="6">
    <source>
        <dbReference type="ARBA" id="ARBA00022787"/>
    </source>
</evidence>
<dbReference type="InterPro" id="IPR027246">
    <property type="entry name" value="Porin_Euk/Tom40"/>
</dbReference>
<dbReference type="KEGG" id="nnu:104602890"/>
<evidence type="ECO:0000256" key="3">
    <source>
        <dbReference type="ARBA" id="ARBA00022448"/>
    </source>
</evidence>
<reference evidence="10" key="1">
    <citation type="submission" date="2025-08" db="UniProtKB">
        <authorList>
            <consortium name="RefSeq"/>
        </authorList>
    </citation>
    <scope>IDENTIFICATION</scope>
</reference>
<dbReference type="OrthoDB" id="19656at2759"/>
<keyword evidence="7" id="KW-0472">Membrane</keyword>
<evidence type="ECO:0000256" key="4">
    <source>
        <dbReference type="ARBA" id="ARBA00022452"/>
    </source>
</evidence>
<dbReference type="GO" id="GO:0005742">
    <property type="term" value="C:mitochondrial outer membrane translocase complex"/>
    <property type="evidence" value="ECO:0000318"/>
    <property type="project" value="GO_Central"/>
</dbReference>
<dbReference type="PANTHER" id="PTHR10802">
    <property type="entry name" value="MITOCHONDRIAL IMPORT RECEPTOR SUBUNIT TOM40"/>
    <property type="match status" value="1"/>
</dbReference>
<evidence type="ECO:0000256" key="7">
    <source>
        <dbReference type="ARBA" id="ARBA00023136"/>
    </source>
</evidence>
<dbReference type="Pfam" id="PF01459">
    <property type="entry name" value="Porin_3"/>
    <property type="match status" value="1"/>
</dbReference>
<name>A0A1U8AQ48_NELNU</name>
<dbReference type="GO" id="GO:0030150">
    <property type="term" value="P:protein import into mitochondrial matrix"/>
    <property type="evidence" value="ECO:0000318"/>
    <property type="project" value="GO_Central"/>
</dbReference>
<evidence type="ECO:0000313" key="9">
    <source>
        <dbReference type="Proteomes" id="UP000189703"/>
    </source>
</evidence>
<dbReference type="InParanoid" id="A0A1U8AQ48"/>
<dbReference type="InterPro" id="IPR037930">
    <property type="entry name" value="Tom40"/>
</dbReference>
<evidence type="ECO:0000256" key="1">
    <source>
        <dbReference type="ARBA" id="ARBA00004141"/>
    </source>
</evidence>
<dbReference type="RefSeq" id="XP_010265049.1">
    <property type="nucleotide sequence ID" value="XM_010266747.2"/>
</dbReference>
<gene>
    <name evidence="10" type="primary">LOC104602890</name>
</gene>
<keyword evidence="4" id="KW-1134">Transmembrane beta strand</keyword>
<evidence type="ECO:0000256" key="5">
    <source>
        <dbReference type="ARBA" id="ARBA00022692"/>
    </source>
</evidence>
<accession>A0A1U8AQ48</accession>
<keyword evidence="6" id="KW-1000">Mitochondrion outer membrane</keyword>
<feature type="region of interest" description="Disordered" evidence="8">
    <location>
        <begin position="23"/>
        <end position="63"/>
    </location>
</feature>
<dbReference type="eggNOG" id="KOG3296">
    <property type="taxonomic scope" value="Eukaryota"/>
</dbReference>
<dbReference type="Proteomes" id="UP000189703">
    <property type="component" value="Unplaced"/>
</dbReference>
<keyword evidence="3" id="KW-0813">Transport</keyword>
<keyword evidence="9" id="KW-1185">Reference proteome</keyword>
<keyword evidence="6" id="KW-0496">Mitochondrion</keyword>
<dbReference type="STRING" id="4432.A0A1U8AQ48"/>
<sequence>MRQKFPELDLRVVSMSDLTLEVAKAANEEPGSSEKESDDEVPKVGPSGREDAEEDRMETDLPRRRAGKPKILLPRALCFLFDENLVENLLTKENSFLTKKNIGEGESLLKWRLRRKSRVTSVVRLQIQHRLCLRREKIFDFFSFGAKPASTLVRSSKRREVDAFWEDIKDGKLNARMKCDLTDNLSLKANAQLTNEPHMSHGMVNFVYKGKDFRTQFQLGNGALFGASYIQLKYLLEMYFV</sequence>
<dbReference type="AlphaFoldDB" id="A0A1U8AQ48"/>
<evidence type="ECO:0000313" key="10">
    <source>
        <dbReference type="RefSeq" id="XP_010265049.1"/>
    </source>
</evidence>
<evidence type="ECO:0000256" key="2">
    <source>
        <dbReference type="ARBA" id="ARBA00004294"/>
    </source>
</evidence>
<dbReference type="GeneID" id="104602890"/>
<protein>
    <submittedName>
        <fullName evidence="10">Uncharacterized protein LOC104602890</fullName>
    </submittedName>
</protein>
<dbReference type="GO" id="GO:0008320">
    <property type="term" value="F:protein transmembrane transporter activity"/>
    <property type="evidence" value="ECO:0000318"/>
    <property type="project" value="GO_Central"/>
</dbReference>
<comment type="subcellular location">
    <subcellularLocation>
        <location evidence="1">Membrane</location>
        <topology evidence="1">Multi-pass membrane protein</topology>
    </subcellularLocation>
    <subcellularLocation>
        <location evidence="2">Mitochondrion outer membrane</location>
    </subcellularLocation>
</comment>
<evidence type="ECO:0000256" key="8">
    <source>
        <dbReference type="SAM" id="MobiDB-lite"/>
    </source>
</evidence>